<dbReference type="InterPro" id="IPR039426">
    <property type="entry name" value="TonB-dep_rcpt-like"/>
</dbReference>
<comment type="subcellular location">
    <subcellularLocation>
        <location evidence="1">Cell outer membrane</location>
        <topology evidence="1">Multi-pass membrane protein</topology>
    </subcellularLocation>
</comment>
<keyword evidence="3" id="KW-0812">Transmembrane</keyword>
<evidence type="ECO:0000256" key="7">
    <source>
        <dbReference type="ARBA" id="ARBA00023237"/>
    </source>
</evidence>
<dbReference type="InterPro" id="IPR011051">
    <property type="entry name" value="RmlC_Cupin_sf"/>
</dbReference>
<evidence type="ECO:0000256" key="4">
    <source>
        <dbReference type="ARBA" id="ARBA00022723"/>
    </source>
</evidence>
<sequence length="1363" mass="153238">MKPLLYPLKFHPIFKQRIWGGSKLKDLLGKDVHGETIGESWELSGIEGDISIVKNGALSGKNLNEIIEDYPAELLGELSKKGNYKFPILVKFIDAKKDLSVQVHPNDSLAKQRHQSFGKTEMWHILQAEPKANLIVGFREDVSKECYKEKLQAEQLSDILQYENVKKGDTFFIESGLIHAIGGGVLLAEIQQTSDITYRVYDFNRTDKDGNKRELHIDLALDTLIYKKTNDYKVKYKEVACKSNEMVNCPFFKTNYLPLNQDKKLNIKDRKCFSIYLCTEGSGTIENDFGKEQFHIGETLLREVSGVVKSKSDELIPGVTVLIKGKNKGVQTDINGAFSILVNSGDILQFKYLGMESQELAIKDDMTFLTIVMKERSEALEGVVLTGYRKLEATEFAGSAVTIKADKVRIGGVSTVDKMLQGQVAGVQVTTASSNFGVAPKIRIRGSSSISGINSPLWVLDGVVLQRPINVNPSQISSGTARALLSSVLGGINPDDIDNITVLKDATATALYGTKAVNGVIVINTKRGKKNQPLKVAYNSLFTYNIKPSIKKFNVANSQVETDVHQQLYEIYQAGLLNYSAANQGALTKLIDQRNRKELTRAQYLDELRRIKSENTDWFAHLFNNNITQQHSVSVLFGGEKTAGRASLSFYTDPGFSLVQNVRRYTLNLSNKFNFSEKFSVELLLKYADRLQRNPGTSVNPYNYASKTSRAMRPYDDKGNLEYYKKWYVDFNIVNEMANDFIDVEAKDLNAQVQIDYKPFDKLKLKLLANRTTVVSSITSSKTENSAFANSYRTEEFKFIEQNNKLYRDPSKPSNSLPETTMPYGGVLKSTNSRTISNTLRFQGDYTVLDNDTHELNIFAGTEIIKSTSNEVFLDGIGYIFASGTPFTKELAMTKLLTGGNKYYNTSVFRRNQVSFYGSLTYNFIKKYNLTMSLRNDATNISGESSRNRFLPTYTVAAAWLVDKEGFFNQEAISNLKLRASFGLRGNAGNRGPDVVAIHQNLNRIYKGFDVLAIHILEPEVSDLEFEKEYIVNLGVDVSFLKYFSLTANYYHRKNFDLIGSKEVPLSTGYDVKTMNWATMTNQGYEASLRINPITLFKDFSIATTFNIGFNKNKVVSNYIGSNPTIFYATNIGGYAFQGRPLTGLYSFKFSGLDSNGLAQYFDAKGNKVYGFTGDNKDYGNIEYQGSRDPLYSGGFSFTFNYKKLSLTTFFSYVAGNVIRKPHLYKGNMASDLSNLSQDFQDRWQSFGNEKYTNIPRLLDAQDRTFFQSKGIFSGSQYECYNKSDIRTVNASYMRLRNVSLKYDIPQKAVNFLKLDYISAQLQGTNLLLFASEKLRGQDPEILIQGTNIPPITSFTLGLNVGF</sequence>
<name>A0AAV4G5W7_9GAST</name>
<dbReference type="NCBIfam" id="TIGR04057">
    <property type="entry name" value="SusC_RagA_signa"/>
    <property type="match status" value="1"/>
</dbReference>
<dbReference type="Pfam" id="PF07715">
    <property type="entry name" value="Plug"/>
    <property type="match status" value="1"/>
</dbReference>
<evidence type="ECO:0000256" key="5">
    <source>
        <dbReference type="ARBA" id="ARBA00022833"/>
    </source>
</evidence>
<gene>
    <name evidence="10" type="ORF">ElyMa_002320800</name>
</gene>
<protein>
    <submittedName>
        <fullName evidence="10">TonB-linked outer membrane protein, SusC/RagA family</fullName>
    </submittedName>
</protein>
<dbReference type="GO" id="GO:0004476">
    <property type="term" value="F:mannose-6-phosphate isomerase activity"/>
    <property type="evidence" value="ECO:0007669"/>
    <property type="project" value="InterPro"/>
</dbReference>
<dbReference type="InterPro" id="IPR023997">
    <property type="entry name" value="TonB-dep_OMP_SusC/RagA_CS"/>
</dbReference>
<keyword evidence="7" id="KW-0998">Cell outer membrane</keyword>
<dbReference type="PANTHER" id="PTHR42742:SF3">
    <property type="entry name" value="FRUCTOKINASE"/>
    <property type="match status" value="1"/>
</dbReference>
<dbReference type="InterPro" id="IPR014710">
    <property type="entry name" value="RmlC-like_jellyroll"/>
</dbReference>
<keyword evidence="4" id="KW-0479">Metal-binding</keyword>
<accession>A0AAV4G5W7</accession>
<proteinExistence type="predicted"/>
<dbReference type="Gene3D" id="2.40.170.20">
    <property type="entry name" value="TonB-dependent receptor, beta-barrel domain"/>
    <property type="match status" value="1"/>
</dbReference>
<dbReference type="CDD" id="cd07010">
    <property type="entry name" value="cupin_PMI_type_I_N_bac"/>
    <property type="match status" value="1"/>
</dbReference>
<comment type="caution">
    <text evidence="10">The sequence shown here is derived from an EMBL/GenBank/DDBJ whole genome shotgun (WGS) entry which is preliminary data.</text>
</comment>
<dbReference type="InterPro" id="IPR012910">
    <property type="entry name" value="Plug_dom"/>
</dbReference>
<evidence type="ECO:0000256" key="1">
    <source>
        <dbReference type="ARBA" id="ARBA00004571"/>
    </source>
</evidence>
<evidence type="ECO:0000256" key="2">
    <source>
        <dbReference type="ARBA" id="ARBA00022448"/>
    </source>
</evidence>
<dbReference type="SUPFAM" id="SSF49464">
    <property type="entry name" value="Carboxypeptidase regulatory domain-like"/>
    <property type="match status" value="1"/>
</dbReference>
<evidence type="ECO:0000256" key="3">
    <source>
        <dbReference type="ARBA" id="ARBA00022692"/>
    </source>
</evidence>
<dbReference type="InterPro" id="IPR037066">
    <property type="entry name" value="Plug_dom_sf"/>
</dbReference>
<reference evidence="10 11" key="1">
    <citation type="journal article" date="2021" name="Elife">
        <title>Chloroplast acquisition without the gene transfer in kleptoplastic sea slugs, Plakobranchus ocellatus.</title>
        <authorList>
            <person name="Maeda T."/>
            <person name="Takahashi S."/>
            <person name="Yoshida T."/>
            <person name="Shimamura S."/>
            <person name="Takaki Y."/>
            <person name="Nagai Y."/>
            <person name="Toyoda A."/>
            <person name="Suzuki Y."/>
            <person name="Arimoto A."/>
            <person name="Ishii H."/>
            <person name="Satoh N."/>
            <person name="Nishiyama T."/>
            <person name="Hasebe M."/>
            <person name="Maruyama T."/>
            <person name="Minagawa J."/>
            <person name="Obokata J."/>
            <person name="Shigenobu S."/>
        </authorList>
    </citation>
    <scope>NUCLEOTIDE SEQUENCE [LARGE SCALE GENOMIC DNA]</scope>
</reference>
<evidence type="ECO:0000313" key="10">
    <source>
        <dbReference type="EMBL" id="GFR80664.1"/>
    </source>
</evidence>
<evidence type="ECO:0000259" key="9">
    <source>
        <dbReference type="Pfam" id="PF20511"/>
    </source>
</evidence>
<dbReference type="NCBIfam" id="TIGR04056">
    <property type="entry name" value="OMP_RagA_SusC"/>
    <property type="match status" value="1"/>
</dbReference>
<feature type="domain" description="TonB-dependent receptor plug" evidence="8">
    <location>
        <begin position="396"/>
        <end position="520"/>
    </location>
</feature>
<dbReference type="PROSITE" id="PS52016">
    <property type="entry name" value="TONB_DEPENDENT_REC_3"/>
    <property type="match status" value="1"/>
</dbReference>
<dbReference type="PANTHER" id="PTHR42742">
    <property type="entry name" value="TRANSCRIPTIONAL REPRESSOR MPRA"/>
    <property type="match status" value="1"/>
</dbReference>
<evidence type="ECO:0000259" key="8">
    <source>
        <dbReference type="Pfam" id="PF07715"/>
    </source>
</evidence>
<dbReference type="SUPFAM" id="SSF51182">
    <property type="entry name" value="RmlC-like cupins"/>
    <property type="match status" value="1"/>
</dbReference>
<dbReference type="SUPFAM" id="SSF56935">
    <property type="entry name" value="Porins"/>
    <property type="match status" value="1"/>
</dbReference>
<dbReference type="GO" id="GO:0008270">
    <property type="term" value="F:zinc ion binding"/>
    <property type="evidence" value="ECO:0007669"/>
    <property type="project" value="InterPro"/>
</dbReference>
<dbReference type="InterPro" id="IPR046457">
    <property type="entry name" value="PMI_typeI_cat"/>
</dbReference>
<dbReference type="Pfam" id="PF13715">
    <property type="entry name" value="CarbopepD_reg_2"/>
    <property type="match status" value="1"/>
</dbReference>
<dbReference type="Pfam" id="PF20511">
    <property type="entry name" value="PMI_typeI_cat"/>
    <property type="match status" value="1"/>
</dbReference>
<dbReference type="EMBL" id="BMAT01004790">
    <property type="protein sequence ID" value="GFR80664.1"/>
    <property type="molecule type" value="Genomic_DNA"/>
</dbReference>
<dbReference type="InterPro" id="IPR008969">
    <property type="entry name" value="CarboxyPept-like_regulatory"/>
</dbReference>
<keyword evidence="5" id="KW-0862">Zinc</keyword>
<dbReference type="InterPro" id="IPR051804">
    <property type="entry name" value="Carb_Metab_Reg_Kinase/Isom"/>
</dbReference>
<dbReference type="Gene3D" id="2.170.130.10">
    <property type="entry name" value="TonB-dependent receptor, plug domain"/>
    <property type="match status" value="1"/>
</dbReference>
<dbReference type="Gene3D" id="2.60.120.10">
    <property type="entry name" value="Jelly Rolls"/>
    <property type="match status" value="2"/>
</dbReference>
<organism evidence="10 11">
    <name type="scientific">Elysia marginata</name>
    <dbReference type="NCBI Taxonomy" id="1093978"/>
    <lineage>
        <taxon>Eukaryota</taxon>
        <taxon>Metazoa</taxon>
        <taxon>Spiralia</taxon>
        <taxon>Lophotrochozoa</taxon>
        <taxon>Mollusca</taxon>
        <taxon>Gastropoda</taxon>
        <taxon>Heterobranchia</taxon>
        <taxon>Euthyneura</taxon>
        <taxon>Panpulmonata</taxon>
        <taxon>Sacoglossa</taxon>
        <taxon>Placobranchoidea</taxon>
        <taxon>Plakobranchidae</taxon>
        <taxon>Elysia</taxon>
    </lineage>
</organism>
<dbReference type="InterPro" id="IPR023996">
    <property type="entry name" value="TonB-dep_OMP_SusC/RagA"/>
</dbReference>
<dbReference type="Proteomes" id="UP000762676">
    <property type="component" value="Unassembled WGS sequence"/>
</dbReference>
<evidence type="ECO:0000313" key="11">
    <source>
        <dbReference type="Proteomes" id="UP000762676"/>
    </source>
</evidence>
<dbReference type="InterPro" id="IPR036942">
    <property type="entry name" value="Beta-barrel_TonB_sf"/>
</dbReference>
<evidence type="ECO:0000256" key="6">
    <source>
        <dbReference type="ARBA" id="ARBA00023136"/>
    </source>
</evidence>
<keyword evidence="6" id="KW-0472">Membrane</keyword>
<keyword evidence="11" id="KW-1185">Reference proteome</keyword>
<keyword evidence="2" id="KW-0813">Transport</keyword>
<feature type="domain" description="Phosphomannose isomerase type I catalytic" evidence="9">
    <location>
        <begin position="9"/>
        <end position="115"/>
    </location>
</feature>